<dbReference type="GO" id="GO:0015774">
    <property type="term" value="P:polysaccharide transport"/>
    <property type="evidence" value="ECO:0007669"/>
    <property type="project" value="InterPro"/>
</dbReference>
<dbReference type="AlphaFoldDB" id="A0A378I1M5"/>
<name>A0A378I1M5_9GAMM</name>
<evidence type="ECO:0000313" key="2">
    <source>
        <dbReference type="Proteomes" id="UP000254968"/>
    </source>
</evidence>
<dbReference type="OrthoDB" id="543755at2"/>
<keyword evidence="2" id="KW-1185">Reference proteome</keyword>
<dbReference type="SUPFAM" id="SSF53756">
    <property type="entry name" value="UDP-Glycosyltransferase/glycogen phosphorylase"/>
    <property type="match status" value="1"/>
</dbReference>
<dbReference type="Proteomes" id="UP000254968">
    <property type="component" value="Unassembled WGS sequence"/>
</dbReference>
<dbReference type="RefSeq" id="WP_115302613.1">
    <property type="nucleotide sequence ID" value="NZ_CAAAHO010000001.1"/>
</dbReference>
<dbReference type="EMBL" id="UGNV01000001">
    <property type="protein sequence ID" value="STX28903.1"/>
    <property type="molecule type" value="Genomic_DNA"/>
</dbReference>
<gene>
    <name evidence="1" type="ORF">NCTC13315_01437</name>
</gene>
<dbReference type="GO" id="GO:0000271">
    <property type="term" value="P:polysaccharide biosynthetic process"/>
    <property type="evidence" value="ECO:0007669"/>
    <property type="project" value="InterPro"/>
</dbReference>
<proteinExistence type="predicted"/>
<organism evidence="1 2">
    <name type="scientific">Legionella beliardensis</name>
    <dbReference type="NCBI Taxonomy" id="91822"/>
    <lineage>
        <taxon>Bacteria</taxon>
        <taxon>Pseudomonadati</taxon>
        <taxon>Pseudomonadota</taxon>
        <taxon>Gammaproteobacteria</taxon>
        <taxon>Legionellales</taxon>
        <taxon>Legionellaceae</taxon>
        <taxon>Legionella</taxon>
    </lineage>
</organism>
<accession>A0A378I1M5</accession>
<dbReference type="InterPro" id="IPR043148">
    <property type="entry name" value="TagF_C"/>
</dbReference>
<dbReference type="Pfam" id="PF05159">
    <property type="entry name" value="Capsule_synth"/>
    <property type="match status" value="1"/>
</dbReference>
<evidence type="ECO:0000313" key="1">
    <source>
        <dbReference type="EMBL" id="STX28903.1"/>
    </source>
</evidence>
<sequence>MDILLKRANYKRMLKVFTALPGLKQYIQLVKFVRRKIALQFINQSCLIQKTPSESLIKRCQDYPCYLYLPWIEALTNRLMEHLDSATPHVHLIPFPVFSSTQTSKNRQRINFFTHYNNQQLNQIIFAWLQPIAHNIRGFIFTFDYGLLQRQIIKICQQLAIPTILIPHESVFFNRNKYYLHPITGIDTPLCDYVLCWGQLQKDIFISRGYPAERINIVGAPKFDRYHQYQPQFSKTEFCQQAALTHNKKIIMFTAQTLDFQVQHKLALSIQRQIISELINYCQEKGCAFILRCPPTEYPIVDEQINKQMGRSDDFFIDSPSPNYIFAPEEAIYHADIIISINSTMLFEALLMGKKALSVKYFDFNEDWQRAGIKCVFNNEQLVATLDDWFQEKQTVQPVPTDWAVQSFSKNGFDGQATKRITEFLQSITIQPLNAIPLAIRRFITDEKPAVDLVYFPDLSGPFSYIPHLLNAKKIITNKLNNLQNWVEINCQVRERKSLSLNNKIPKTYIERGILCIGEEWTAITLDDLAYYDETNKNTRLQTFLEGKVELTRAQIIEAEFCINKIISQHVSFEFTKPIADKPIGRMGKPKILLLDEHIESTNPLVESYFKRMLDEAVRYYSDYDILIKRPDVTRKHKNTYLNQSLLDSYLKHHQNISIIDSLTNIYELFNQIEQLFVVNSKAGFLGLMAGKTVYCYGSPFYANWGLTVDKTNLVRRQRKRTLAELFYFSCISLSRYYSPLLARRCSLSEYLDYIFYLQIKQAKNK</sequence>
<protein>
    <submittedName>
        <fullName evidence="1">Capsule polysaccharide biosynthesis protein</fullName>
    </submittedName>
</protein>
<dbReference type="InterPro" id="IPR007833">
    <property type="entry name" value="Capsule_polysaccharide_synth"/>
</dbReference>
<reference evidence="1 2" key="1">
    <citation type="submission" date="2018-06" db="EMBL/GenBank/DDBJ databases">
        <authorList>
            <consortium name="Pathogen Informatics"/>
            <person name="Doyle S."/>
        </authorList>
    </citation>
    <scope>NUCLEOTIDE SEQUENCE [LARGE SCALE GENOMIC DNA]</scope>
    <source>
        <strain evidence="1 2">NCTC13315</strain>
    </source>
</reference>
<dbReference type="Gene3D" id="3.40.50.12580">
    <property type="match status" value="1"/>
</dbReference>